<evidence type="ECO:0000313" key="2">
    <source>
        <dbReference type="Proteomes" id="UP000807469"/>
    </source>
</evidence>
<sequence length="334" mass="38100">MDKMKKFNNRLHAARSICKRTKGTILHGEFELNAWKCAAREVMGVVVVWGMKTIQVSRTGTGDKGDKTKERSEMECWRCKRGVGWVMVDREKETCGQEQEWRRRRVIPSWHVGADCYRQSARGRTRLLSLPTLMLTQSTSLRSMRGFSFSPLRECVAIYMLLKLVWSTSTCLKPIGECDTYRRGEGSEDGFGLWGPGALYAPTSLRSLGHPHLDVSAVQPLYRVQYIRLVLPVNTHRTPDESSLVSLHRTAPRFVMAWFLCDRLVFIPPIVPPLHGIHPSLLGHPIFFLSFNDTLPSNCGVVPKRELSHVFIILDRKAINSTHACTYIYMLLRV</sequence>
<keyword evidence="2" id="KW-1185">Reference proteome</keyword>
<evidence type="ECO:0000313" key="1">
    <source>
        <dbReference type="EMBL" id="KAF9472938.1"/>
    </source>
</evidence>
<protein>
    <submittedName>
        <fullName evidence="1">Uncharacterized protein</fullName>
    </submittedName>
</protein>
<name>A0A9P5YNB7_9AGAR</name>
<dbReference type="AlphaFoldDB" id="A0A9P5YNB7"/>
<proteinExistence type="predicted"/>
<dbReference type="Proteomes" id="UP000807469">
    <property type="component" value="Unassembled WGS sequence"/>
</dbReference>
<dbReference type="EMBL" id="MU155484">
    <property type="protein sequence ID" value="KAF9472938.1"/>
    <property type="molecule type" value="Genomic_DNA"/>
</dbReference>
<accession>A0A9P5YNB7</accession>
<gene>
    <name evidence="1" type="ORF">BDN70DRAFT_900154</name>
</gene>
<reference evidence="1" key="1">
    <citation type="submission" date="2020-11" db="EMBL/GenBank/DDBJ databases">
        <authorList>
            <consortium name="DOE Joint Genome Institute"/>
            <person name="Ahrendt S."/>
            <person name="Riley R."/>
            <person name="Andreopoulos W."/>
            <person name="Labutti K."/>
            <person name="Pangilinan J."/>
            <person name="Ruiz-Duenas F.J."/>
            <person name="Barrasa J.M."/>
            <person name="Sanchez-Garcia M."/>
            <person name="Camarero S."/>
            <person name="Miyauchi S."/>
            <person name="Serrano A."/>
            <person name="Linde D."/>
            <person name="Babiker R."/>
            <person name="Drula E."/>
            <person name="Ayuso-Fernandez I."/>
            <person name="Pacheco R."/>
            <person name="Padilla G."/>
            <person name="Ferreira P."/>
            <person name="Barriuso J."/>
            <person name="Kellner H."/>
            <person name="Castanera R."/>
            <person name="Alfaro M."/>
            <person name="Ramirez L."/>
            <person name="Pisabarro A.G."/>
            <person name="Kuo A."/>
            <person name="Tritt A."/>
            <person name="Lipzen A."/>
            <person name="He G."/>
            <person name="Yan M."/>
            <person name="Ng V."/>
            <person name="Cullen D."/>
            <person name="Martin F."/>
            <person name="Rosso M.-N."/>
            <person name="Henrissat B."/>
            <person name="Hibbett D."/>
            <person name="Martinez A.T."/>
            <person name="Grigoriev I.V."/>
        </authorList>
    </citation>
    <scope>NUCLEOTIDE SEQUENCE</scope>
    <source>
        <strain evidence="1">CIRM-BRFM 674</strain>
    </source>
</reference>
<organism evidence="1 2">
    <name type="scientific">Pholiota conissans</name>
    <dbReference type="NCBI Taxonomy" id="109636"/>
    <lineage>
        <taxon>Eukaryota</taxon>
        <taxon>Fungi</taxon>
        <taxon>Dikarya</taxon>
        <taxon>Basidiomycota</taxon>
        <taxon>Agaricomycotina</taxon>
        <taxon>Agaricomycetes</taxon>
        <taxon>Agaricomycetidae</taxon>
        <taxon>Agaricales</taxon>
        <taxon>Agaricineae</taxon>
        <taxon>Strophariaceae</taxon>
        <taxon>Pholiota</taxon>
    </lineage>
</organism>
<comment type="caution">
    <text evidence="1">The sequence shown here is derived from an EMBL/GenBank/DDBJ whole genome shotgun (WGS) entry which is preliminary data.</text>
</comment>